<sequence>MIEKEKELKDKDVKKGWLRAGYGSILAAIVMPIGIFLSSGKPASITSLSELGAVGDFFGGSTIGFLSLASIFFVIHAIRIQSQELFLQRTELALTRTELEETRKVHESSHKTMLKQQFESTFFNMLSLHNEIVNSIHYVEAGRVYDGRALFKRLRDYMNTQLKRISQQPSHNQFERLANIEQAVSETAKDFSETTSHYFKNICTLLLFLDDEKSLIDDEKFKYVEIIKSQLSPYEMVYLMYLCFRVENKTFLELSKKYNFFLSVDKDLLLRHDDYGMYCNFNVVIE</sequence>
<dbReference type="Pfam" id="PF16872">
    <property type="entry name" value="putAbiC"/>
    <property type="match status" value="1"/>
</dbReference>
<reference evidence="5" key="2">
    <citation type="submission" date="2017-03" db="EMBL/GenBank/DDBJ databases">
        <title>Bacillus sp. V-88(T) DSM27956, whole genome shotgun sequencing project.</title>
        <authorList>
            <person name="Dastager S.G."/>
            <person name="Neurgaonkar P.S."/>
            <person name="Dharne M.S."/>
        </authorList>
    </citation>
    <scope>NUCLEOTIDE SEQUENCE [LARGE SCALE GENOMIC DNA]</scope>
    <source>
        <strain evidence="5">DSM 25145</strain>
    </source>
</reference>
<reference evidence="3 4" key="1">
    <citation type="submission" date="2017-01" db="EMBL/GenBank/DDBJ databases">
        <authorList>
            <person name="Mah S.A."/>
            <person name="Swanson W.J."/>
            <person name="Moy G.W."/>
            <person name="Vacquier V.D."/>
        </authorList>
    </citation>
    <scope>NUCLEOTIDE SEQUENCE [LARGE SCALE GENOMIC DNA]</scope>
    <source>
        <strain evidence="3 4">NIO-1016</strain>
    </source>
</reference>
<dbReference type="Proteomes" id="UP000215545">
    <property type="component" value="Unassembled WGS sequence"/>
</dbReference>
<dbReference type="EMBL" id="MWSK01000004">
    <property type="protein sequence ID" value="OXS77939.1"/>
    <property type="molecule type" value="Genomic_DNA"/>
</dbReference>
<evidence type="ECO:0000313" key="2">
    <source>
        <dbReference type="EMBL" id="OXS77939.1"/>
    </source>
</evidence>
<keyword evidence="1" id="KW-1133">Transmembrane helix</keyword>
<gene>
    <name evidence="2" type="ORF">B1B05_10055</name>
    <name evidence="3" type="ORF">SAMN05443094_104173</name>
</gene>
<accession>A0A1N6WI90</accession>
<feature type="transmembrane region" description="Helical" evidence="1">
    <location>
        <begin position="20"/>
        <end position="37"/>
    </location>
</feature>
<dbReference type="RefSeq" id="WP_045850530.1">
    <property type="nucleotide sequence ID" value="NZ_FTLX01000004.1"/>
</dbReference>
<feature type="transmembrane region" description="Helical" evidence="1">
    <location>
        <begin position="57"/>
        <end position="78"/>
    </location>
</feature>
<organism evidence="3 4">
    <name type="scientific">Domibacillus enclensis</name>
    <dbReference type="NCBI Taxonomy" id="1017273"/>
    <lineage>
        <taxon>Bacteria</taxon>
        <taxon>Bacillati</taxon>
        <taxon>Bacillota</taxon>
        <taxon>Bacilli</taxon>
        <taxon>Bacillales</taxon>
        <taxon>Bacillaceae</taxon>
        <taxon>Domibacillus</taxon>
    </lineage>
</organism>
<keyword evidence="1" id="KW-0812">Transmembrane</keyword>
<keyword evidence="1" id="KW-0472">Membrane</keyword>
<protein>
    <submittedName>
        <fullName evidence="3">Putative phage abortive infection protein</fullName>
    </submittedName>
</protein>
<proteinExistence type="predicted"/>
<dbReference type="AlphaFoldDB" id="A0A1N6WI90"/>
<dbReference type="STRING" id="1017273.SAMN05443094_104173"/>
<reference evidence="2" key="3">
    <citation type="submission" date="2017-03" db="EMBL/GenBank/DDBJ databases">
        <authorList>
            <person name="Dastager S.G."/>
            <person name="Neurgaonkar P.S."/>
            <person name="Dharne M.S."/>
        </authorList>
    </citation>
    <scope>NUCLEOTIDE SEQUENCE</scope>
    <source>
        <strain evidence="2">DSM 25145</strain>
    </source>
</reference>
<dbReference type="EMBL" id="FTLX01000004">
    <property type="protein sequence ID" value="SIQ89696.1"/>
    <property type="molecule type" value="Genomic_DNA"/>
</dbReference>
<dbReference type="OrthoDB" id="2625696at2"/>
<evidence type="ECO:0000313" key="3">
    <source>
        <dbReference type="EMBL" id="SIQ89696.1"/>
    </source>
</evidence>
<dbReference type="InterPro" id="IPR031709">
    <property type="entry name" value="PutAbiC"/>
</dbReference>
<keyword evidence="5" id="KW-1185">Reference proteome</keyword>
<evidence type="ECO:0000313" key="4">
    <source>
        <dbReference type="Proteomes" id="UP000186385"/>
    </source>
</evidence>
<dbReference type="Proteomes" id="UP000186385">
    <property type="component" value="Unassembled WGS sequence"/>
</dbReference>
<evidence type="ECO:0000256" key="1">
    <source>
        <dbReference type="SAM" id="Phobius"/>
    </source>
</evidence>
<name>A0A1N6WI90_9BACI</name>
<evidence type="ECO:0000313" key="5">
    <source>
        <dbReference type="Proteomes" id="UP000215545"/>
    </source>
</evidence>